<dbReference type="AlphaFoldDB" id="D2QXF0"/>
<dbReference type="InterPro" id="IPR032808">
    <property type="entry name" value="DoxX"/>
</dbReference>
<gene>
    <name evidence="6" type="ordered locus">Psta_1460</name>
</gene>
<evidence type="ECO:0000256" key="5">
    <source>
        <dbReference type="SAM" id="Phobius"/>
    </source>
</evidence>
<feature type="transmembrane region" description="Helical" evidence="5">
    <location>
        <begin position="43"/>
        <end position="64"/>
    </location>
</feature>
<accession>D2QXF0</accession>
<dbReference type="GO" id="GO:0016020">
    <property type="term" value="C:membrane"/>
    <property type="evidence" value="ECO:0007669"/>
    <property type="project" value="UniProtKB-SubCell"/>
</dbReference>
<feature type="transmembrane region" description="Helical" evidence="5">
    <location>
        <begin position="70"/>
        <end position="88"/>
    </location>
</feature>
<dbReference type="STRING" id="530564.Psta_1460"/>
<protein>
    <submittedName>
        <fullName evidence="6">DoxX family protein</fullName>
    </submittedName>
</protein>
<keyword evidence="3 5" id="KW-1133">Transmembrane helix</keyword>
<dbReference type="eggNOG" id="COG3795">
    <property type="taxonomic scope" value="Bacteria"/>
</dbReference>
<dbReference type="Pfam" id="PF13564">
    <property type="entry name" value="DoxX_2"/>
    <property type="match status" value="1"/>
</dbReference>
<feature type="transmembrane region" description="Helical" evidence="5">
    <location>
        <begin position="6"/>
        <end position="31"/>
    </location>
</feature>
<keyword evidence="4 5" id="KW-0472">Membrane</keyword>
<evidence type="ECO:0000313" key="6">
    <source>
        <dbReference type="EMBL" id="ADB16135.1"/>
    </source>
</evidence>
<keyword evidence="7" id="KW-1185">Reference proteome</keyword>
<dbReference type="KEGG" id="psl:Psta_1460"/>
<comment type="subcellular location">
    <subcellularLocation>
        <location evidence="1">Membrane</location>
        <topology evidence="1">Multi-pass membrane protein</topology>
    </subcellularLocation>
</comment>
<name>D2QXF0_PIRSD</name>
<sequence>MNTQVILLWIGRVLTVLLSAMLIFSAIMKFVGGPDLEEGMAKFGLPMSIVVPLGIVELTCVILYLCPPTAMIGAILLTGYMGGAMLTHLRINDSIVIHIVLAILIWVALYLREPRLWKLMPIRTDLFPK</sequence>
<keyword evidence="2 5" id="KW-0812">Transmembrane</keyword>
<evidence type="ECO:0000313" key="7">
    <source>
        <dbReference type="Proteomes" id="UP000001887"/>
    </source>
</evidence>
<reference evidence="6 7" key="1">
    <citation type="journal article" date="2009" name="Stand. Genomic Sci.">
        <title>Complete genome sequence of Pirellula staleyi type strain (ATCC 27377).</title>
        <authorList>
            <person name="Clum A."/>
            <person name="Tindall B.J."/>
            <person name="Sikorski J."/>
            <person name="Ivanova N."/>
            <person name="Mavrommatis K."/>
            <person name="Lucas S."/>
            <person name="Glavina del Rio T."/>
            <person name="Nolan M."/>
            <person name="Chen F."/>
            <person name="Tice H."/>
            <person name="Pitluck S."/>
            <person name="Cheng J.F."/>
            <person name="Chertkov O."/>
            <person name="Brettin T."/>
            <person name="Han C."/>
            <person name="Detter J.C."/>
            <person name="Kuske C."/>
            <person name="Bruce D."/>
            <person name="Goodwin L."/>
            <person name="Ovchinikova G."/>
            <person name="Pati A."/>
            <person name="Mikhailova N."/>
            <person name="Chen A."/>
            <person name="Palaniappan K."/>
            <person name="Land M."/>
            <person name="Hauser L."/>
            <person name="Chang Y.J."/>
            <person name="Jeffries C.D."/>
            <person name="Chain P."/>
            <person name="Rohde M."/>
            <person name="Goker M."/>
            <person name="Bristow J."/>
            <person name="Eisen J.A."/>
            <person name="Markowitz V."/>
            <person name="Hugenholtz P."/>
            <person name="Kyrpides N.C."/>
            <person name="Klenk H.P."/>
            <person name="Lapidus A."/>
        </authorList>
    </citation>
    <scope>NUCLEOTIDE SEQUENCE [LARGE SCALE GENOMIC DNA]</scope>
    <source>
        <strain evidence="7">ATCC 27377 / DSM 6068 / ICPB 4128</strain>
    </source>
</reference>
<evidence type="ECO:0000256" key="1">
    <source>
        <dbReference type="ARBA" id="ARBA00004141"/>
    </source>
</evidence>
<proteinExistence type="predicted"/>
<evidence type="ECO:0000256" key="4">
    <source>
        <dbReference type="ARBA" id="ARBA00023136"/>
    </source>
</evidence>
<dbReference type="EMBL" id="CP001848">
    <property type="protein sequence ID" value="ADB16135.1"/>
    <property type="molecule type" value="Genomic_DNA"/>
</dbReference>
<evidence type="ECO:0000256" key="3">
    <source>
        <dbReference type="ARBA" id="ARBA00022989"/>
    </source>
</evidence>
<feature type="transmembrane region" description="Helical" evidence="5">
    <location>
        <begin position="95"/>
        <end position="111"/>
    </location>
</feature>
<dbReference type="HOGENOM" id="CLU_120475_0_0_0"/>
<evidence type="ECO:0000256" key="2">
    <source>
        <dbReference type="ARBA" id="ARBA00022692"/>
    </source>
</evidence>
<organism evidence="6 7">
    <name type="scientific">Pirellula staleyi (strain ATCC 27377 / DSM 6068 / ICPB 4128)</name>
    <name type="common">Pirella staleyi</name>
    <dbReference type="NCBI Taxonomy" id="530564"/>
    <lineage>
        <taxon>Bacteria</taxon>
        <taxon>Pseudomonadati</taxon>
        <taxon>Planctomycetota</taxon>
        <taxon>Planctomycetia</taxon>
        <taxon>Pirellulales</taxon>
        <taxon>Pirellulaceae</taxon>
        <taxon>Pirellula</taxon>
    </lineage>
</organism>
<dbReference type="Proteomes" id="UP000001887">
    <property type="component" value="Chromosome"/>
</dbReference>
<dbReference type="OrthoDB" id="9811373at2"/>